<comment type="subcellular location">
    <subcellularLocation>
        <location evidence="1">Cell envelope</location>
    </subcellularLocation>
</comment>
<name>A0ABT9Y8Y3_9FIRM</name>
<dbReference type="Gene3D" id="2.40.30.170">
    <property type="match status" value="1"/>
</dbReference>
<evidence type="ECO:0000256" key="1">
    <source>
        <dbReference type="ARBA" id="ARBA00004196"/>
    </source>
</evidence>
<dbReference type="InterPro" id="IPR058626">
    <property type="entry name" value="MdtA-like_b-barrel"/>
</dbReference>
<feature type="domain" description="Multidrug resistance protein MdtA-like alpha-helical hairpin" evidence="6">
    <location>
        <begin position="104"/>
        <end position="170"/>
    </location>
</feature>
<dbReference type="RefSeq" id="WP_370871660.1">
    <property type="nucleotide sequence ID" value="NZ_CP116940.1"/>
</dbReference>
<dbReference type="Pfam" id="PF25944">
    <property type="entry name" value="Beta-barrel_RND"/>
    <property type="match status" value="1"/>
</dbReference>
<dbReference type="InterPro" id="IPR058625">
    <property type="entry name" value="MdtA-like_BSH"/>
</dbReference>
<dbReference type="InterPro" id="IPR058624">
    <property type="entry name" value="MdtA-like_HH"/>
</dbReference>
<evidence type="ECO:0000313" key="11">
    <source>
        <dbReference type="Proteomes" id="UP001239167"/>
    </source>
</evidence>
<keyword evidence="3" id="KW-0175">Coiled coil</keyword>
<dbReference type="Pfam" id="PF25876">
    <property type="entry name" value="HH_MFP_RND"/>
    <property type="match status" value="1"/>
</dbReference>
<feature type="signal peptide" evidence="5">
    <location>
        <begin position="1"/>
        <end position="24"/>
    </location>
</feature>
<dbReference type="PROSITE" id="PS51257">
    <property type="entry name" value="PROKAR_LIPOPROTEIN"/>
    <property type="match status" value="1"/>
</dbReference>
<dbReference type="EMBL" id="JAUSUE010000011">
    <property type="protein sequence ID" value="MDQ0203955.1"/>
    <property type="molecule type" value="Genomic_DNA"/>
</dbReference>
<dbReference type="Pfam" id="PF25917">
    <property type="entry name" value="BSH_RND"/>
    <property type="match status" value="1"/>
</dbReference>
<keyword evidence="5" id="KW-0732">Signal</keyword>
<evidence type="ECO:0000256" key="3">
    <source>
        <dbReference type="SAM" id="Coils"/>
    </source>
</evidence>
<evidence type="ECO:0000313" key="10">
    <source>
        <dbReference type="EMBL" id="MDQ0203955.1"/>
    </source>
</evidence>
<feature type="region of interest" description="Disordered" evidence="4">
    <location>
        <begin position="381"/>
        <end position="406"/>
    </location>
</feature>
<evidence type="ECO:0000259" key="7">
    <source>
        <dbReference type="Pfam" id="PF25917"/>
    </source>
</evidence>
<dbReference type="PANTHER" id="PTHR30158">
    <property type="entry name" value="ACRA/E-RELATED COMPONENT OF DRUG EFFLUX TRANSPORTER"/>
    <property type="match status" value="1"/>
</dbReference>
<protein>
    <submittedName>
        <fullName evidence="10">Membrane fusion protein (Multidrug efflux system)</fullName>
    </submittedName>
</protein>
<gene>
    <name evidence="10" type="ORF">J2S01_001675</name>
</gene>
<reference evidence="10 11" key="1">
    <citation type="submission" date="2023-07" db="EMBL/GenBank/DDBJ databases">
        <title>Genomic Encyclopedia of Type Strains, Phase IV (KMG-IV): sequencing the most valuable type-strain genomes for metagenomic binning, comparative biology and taxonomic classification.</title>
        <authorList>
            <person name="Goeker M."/>
        </authorList>
    </citation>
    <scope>NUCLEOTIDE SEQUENCE [LARGE SCALE GENOMIC DNA]</scope>
    <source>
        <strain evidence="10 11">DSM 16980</strain>
    </source>
</reference>
<dbReference type="NCBIfam" id="TIGR01730">
    <property type="entry name" value="RND_mfp"/>
    <property type="match status" value="1"/>
</dbReference>
<dbReference type="Gene3D" id="2.40.50.100">
    <property type="match status" value="1"/>
</dbReference>
<evidence type="ECO:0000259" key="8">
    <source>
        <dbReference type="Pfam" id="PF25944"/>
    </source>
</evidence>
<dbReference type="Gene3D" id="1.10.287.470">
    <property type="entry name" value="Helix hairpin bin"/>
    <property type="match status" value="1"/>
</dbReference>
<feature type="domain" description="Multidrug resistance protein MdtA-like beta-barrel" evidence="8">
    <location>
        <begin position="209"/>
        <end position="291"/>
    </location>
</feature>
<feature type="chain" id="PRO_5047178576" evidence="5">
    <location>
        <begin position="25"/>
        <end position="406"/>
    </location>
</feature>
<dbReference type="Proteomes" id="UP001239167">
    <property type="component" value="Unassembled WGS sequence"/>
</dbReference>
<keyword evidence="11" id="KW-1185">Reference proteome</keyword>
<comment type="caution">
    <text evidence="10">The sequence shown here is derived from an EMBL/GenBank/DDBJ whole genome shotgun (WGS) entry which is preliminary data.</text>
</comment>
<feature type="domain" description="Multidrug resistance protein MdtA-like barrel-sandwich hybrid" evidence="7">
    <location>
        <begin position="63"/>
        <end position="200"/>
    </location>
</feature>
<sequence>MLAKSWTKTICTFAVLLSMPILLFGCGAKQQQAATETQVKAMAAIQQDTPLSFEYAGEVKGTNEVNVQARVSGSVVAKYIQGGEQVSAGQSLYKIDDGTYVSALNQAKATLAQSQAQLSNAQQDLSRYAQLINSNAISEQSYTNQQQTVAAYQAVVEANLAQVNKAEKDLGDTVVRAPVSGRLDVNDVASGTYATAGSTTLVSLGAVNPVYIQFSISENEYLKFNQIFNGNFIGKEVNATLSDGSDYPITGKVVEVDRSMPNDSGSLTVKALFDNPDNLLLPGMFARIKMTGETVKDAILIPQRAVQQLLDKSFVMVVGDDNKSVSRVVKLGSKVGSYYIVEDGITPGDKVVVEGLTKLREGVPLNATIVTGEQLGLSLDTNTDISSASDSQTNSNNDSSSSGQNQ</sequence>
<feature type="compositionally biased region" description="Low complexity" evidence="4">
    <location>
        <begin position="384"/>
        <end position="406"/>
    </location>
</feature>
<organism evidence="10 11">
    <name type="scientific">Pectinatus haikarae</name>
    <dbReference type="NCBI Taxonomy" id="349096"/>
    <lineage>
        <taxon>Bacteria</taxon>
        <taxon>Bacillati</taxon>
        <taxon>Bacillota</taxon>
        <taxon>Negativicutes</taxon>
        <taxon>Selenomonadales</taxon>
        <taxon>Selenomonadaceae</taxon>
        <taxon>Pectinatus</taxon>
    </lineage>
</organism>
<evidence type="ECO:0000259" key="6">
    <source>
        <dbReference type="Pfam" id="PF25876"/>
    </source>
</evidence>
<comment type="similarity">
    <text evidence="2">Belongs to the membrane fusion protein (MFP) (TC 8.A.1) family.</text>
</comment>
<feature type="domain" description="Multidrug resistance protein MdtA-like C-terminal permuted SH3" evidence="9">
    <location>
        <begin position="297"/>
        <end position="357"/>
    </location>
</feature>
<evidence type="ECO:0000256" key="2">
    <source>
        <dbReference type="ARBA" id="ARBA00009477"/>
    </source>
</evidence>
<evidence type="ECO:0000256" key="5">
    <source>
        <dbReference type="SAM" id="SignalP"/>
    </source>
</evidence>
<dbReference type="Gene3D" id="2.40.420.20">
    <property type="match status" value="1"/>
</dbReference>
<feature type="coiled-coil region" evidence="3">
    <location>
        <begin position="104"/>
        <end position="131"/>
    </location>
</feature>
<evidence type="ECO:0000259" key="9">
    <source>
        <dbReference type="Pfam" id="PF25967"/>
    </source>
</evidence>
<dbReference type="InterPro" id="IPR006143">
    <property type="entry name" value="RND_pump_MFP"/>
</dbReference>
<dbReference type="InterPro" id="IPR058627">
    <property type="entry name" value="MdtA-like_C"/>
</dbReference>
<accession>A0ABT9Y8Y3</accession>
<dbReference type="Pfam" id="PF25967">
    <property type="entry name" value="RND-MFP_C"/>
    <property type="match status" value="1"/>
</dbReference>
<proteinExistence type="inferred from homology"/>
<dbReference type="SUPFAM" id="SSF111369">
    <property type="entry name" value="HlyD-like secretion proteins"/>
    <property type="match status" value="1"/>
</dbReference>
<evidence type="ECO:0000256" key="4">
    <source>
        <dbReference type="SAM" id="MobiDB-lite"/>
    </source>
</evidence>